<proteinExistence type="predicted"/>
<dbReference type="AlphaFoldDB" id="A0A0H5PVN6"/>
<dbReference type="InterPro" id="IPR051044">
    <property type="entry name" value="MAG_DAG_Lipase"/>
</dbReference>
<dbReference type="Pfam" id="PF12146">
    <property type="entry name" value="Hydrolase_4"/>
    <property type="match status" value="1"/>
</dbReference>
<dbReference type="InterPro" id="IPR022742">
    <property type="entry name" value="Hydrolase_4"/>
</dbReference>
<dbReference type="EMBL" id="LN852759">
    <property type="protein sequence ID" value="CRY93796.1"/>
    <property type="molecule type" value="Genomic_DNA"/>
</dbReference>
<dbReference type="Gene3D" id="3.40.50.1820">
    <property type="entry name" value="alpha/beta hydrolase"/>
    <property type="match status" value="1"/>
</dbReference>
<dbReference type="InterPro" id="IPR029058">
    <property type="entry name" value="AB_hydrolase_fold"/>
</dbReference>
<reference evidence="2" key="2">
    <citation type="submission" date="2015-07" db="EMBL/GenBank/DDBJ databases">
        <title>Plasmids, circular viruses and viroids from rat gut.</title>
        <authorList>
            <person name="Jorgensen T.J."/>
            <person name="Hansen M.A."/>
            <person name="Xu Z."/>
            <person name="Tabak M.A."/>
            <person name="Sorensen S.J."/>
            <person name="Hansen L.H."/>
        </authorList>
    </citation>
    <scope>NUCLEOTIDE SEQUENCE</scope>
    <source>
        <strain evidence="2">RGRH0068</strain>
    </source>
</reference>
<protein>
    <recommendedName>
        <fullName evidence="1">Serine aminopeptidase S33 domain-containing protein</fullName>
    </recommendedName>
</protein>
<dbReference type="SUPFAM" id="SSF53474">
    <property type="entry name" value="alpha/beta-Hydrolases"/>
    <property type="match status" value="1"/>
</dbReference>
<evidence type="ECO:0000259" key="1">
    <source>
        <dbReference type="Pfam" id="PF12146"/>
    </source>
</evidence>
<organism evidence="2">
    <name type="scientific">uncultured prokaryote</name>
    <dbReference type="NCBI Taxonomy" id="198431"/>
    <lineage>
        <taxon>unclassified sequences</taxon>
        <taxon>environmental samples</taxon>
    </lineage>
</organism>
<name>A0A0H5PVN6_9ZZZZ</name>
<sequence length="310" mass="34413">MSDIHTFTLPASADGLTLSVLQVVPSGVPPRGILQLVHGMCEHKERYLPFMQFMADNGYACVLHDHRGHGASAAHPGDLGYFSAGGWRAMVDDVLAVHRHACDTFPGLPCHLFGHSMGSLVVRALLKRHSVRLASVTVCGSPSLHPATGLAQGFSALCERMLGGHYRPMWLQALSFGGFDRPYRHEHRRNAWICSDSAVVEAYNADPLCNFVFTANGFRNLFALMRYCYSPKDWGHADANLPVHFVSGGDDVCRRTDKAFHSAADLMRRVGYRRTDSHLFGGMRHEILNEPQRLQVWRHILASLKEDSPA</sequence>
<reference evidence="2" key="1">
    <citation type="submission" date="2015-06" db="EMBL/GenBank/DDBJ databases">
        <authorList>
            <person name="Joergensen T."/>
        </authorList>
    </citation>
    <scope>NUCLEOTIDE SEQUENCE</scope>
    <source>
        <strain evidence="2">RGRH0068</strain>
    </source>
</reference>
<evidence type="ECO:0000313" key="2">
    <source>
        <dbReference type="EMBL" id="CRY93796.1"/>
    </source>
</evidence>
<dbReference type="PANTHER" id="PTHR11614">
    <property type="entry name" value="PHOSPHOLIPASE-RELATED"/>
    <property type="match status" value="1"/>
</dbReference>
<accession>A0A0H5PVN6</accession>
<feature type="domain" description="Serine aminopeptidase S33" evidence="1">
    <location>
        <begin position="29"/>
        <end position="292"/>
    </location>
</feature>